<proteinExistence type="predicted"/>
<comment type="caution">
    <text evidence="1">The sequence shown here is derived from an EMBL/GenBank/DDBJ whole genome shotgun (WGS) entry which is preliminary data.</text>
</comment>
<sequence length="121" mass="13507">DDKTVAWSYENLKRMTGCLVCVTAIEKGMSKTWEEGSLLYLAKTDPTFNNEVDLCAKAYEKLDPESLPRFAVPEQVEAVQELGSVSYVEFAFLSESQVMALTGCTPVQLQLELYNRLAEDG</sequence>
<evidence type="ECO:0000313" key="1">
    <source>
        <dbReference type="EMBL" id="CAE7386529.1"/>
    </source>
</evidence>
<protein>
    <submittedName>
        <fullName evidence="1">Uncharacterized protein</fullName>
    </submittedName>
</protein>
<organism evidence="1 2">
    <name type="scientific">Symbiodinium pilosum</name>
    <name type="common">Dinoflagellate</name>
    <dbReference type="NCBI Taxonomy" id="2952"/>
    <lineage>
        <taxon>Eukaryota</taxon>
        <taxon>Sar</taxon>
        <taxon>Alveolata</taxon>
        <taxon>Dinophyceae</taxon>
        <taxon>Suessiales</taxon>
        <taxon>Symbiodiniaceae</taxon>
        <taxon>Symbiodinium</taxon>
    </lineage>
</organism>
<name>A0A812QAG3_SYMPI</name>
<reference evidence="1" key="1">
    <citation type="submission" date="2021-02" db="EMBL/GenBank/DDBJ databases">
        <authorList>
            <person name="Dougan E. K."/>
            <person name="Rhodes N."/>
            <person name="Thang M."/>
            <person name="Chan C."/>
        </authorList>
    </citation>
    <scope>NUCLEOTIDE SEQUENCE</scope>
</reference>
<feature type="non-terminal residue" evidence="1">
    <location>
        <position position="1"/>
    </location>
</feature>
<accession>A0A812QAG3</accession>
<keyword evidence="2" id="KW-1185">Reference proteome</keyword>
<evidence type="ECO:0000313" key="2">
    <source>
        <dbReference type="Proteomes" id="UP000649617"/>
    </source>
</evidence>
<feature type="non-terminal residue" evidence="1">
    <location>
        <position position="121"/>
    </location>
</feature>
<dbReference type="Proteomes" id="UP000649617">
    <property type="component" value="Unassembled WGS sequence"/>
</dbReference>
<dbReference type="EMBL" id="CAJNIZ010016472">
    <property type="protein sequence ID" value="CAE7386529.1"/>
    <property type="molecule type" value="Genomic_DNA"/>
</dbReference>
<gene>
    <name evidence="1" type="ORF">SPIL2461_LOCUS9466</name>
</gene>
<dbReference type="AlphaFoldDB" id="A0A812QAG3"/>